<name>A0ABY6DH32_9RHOB</name>
<dbReference type="PANTHER" id="PTHR34979">
    <property type="entry name" value="INNER MEMBRANE PROTEIN YGAZ"/>
    <property type="match status" value="1"/>
</dbReference>
<evidence type="ECO:0000256" key="5">
    <source>
        <dbReference type="ARBA" id="ARBA00022692"/>
    </source>
</evidence>
<comment type="subcellular location">
    <subcellularLocation>
        <location evidence="1">Cell membrane</location>
        <topology evidence="1">Multi-pass membrane protein</topology>
    </subcellularLocation>
</comment>
<keyword evidence="7 8" id="KW-0472">Membrane</keyword>
<dbReference type="PANTHER" id="PTHR34979:SF1">
    <property type="entry name" value="INNER MEMBRANE PROTEIN YGAZ"/>
    <property type="match status" value="1"/>
</dbReference>
<dbReference type="EMBL" id="CP106738">
    <property type="protein sequence ID" value="UXX84558.1"/>
    <property type="molecule type" value="Genomic_DNA"/>
</dbReference>
<keyword evidence="5 8" id="KW-0812">Transmembrane</keyword>
<proteinExistence type="inferred from homology"/>
<evidence type="ECO:0000313" key="9">
    <source>
        <dbReference type="EMBL" id="UXX84558.1"/>
    </source>
</evidence>
<evidence type="ECO:0000256" key="7">
    <source>
        <dbReference type="ARBA" id="ARBA00023136"/>
    </source>
</evidence>
<sequence>MQSTKSPYWQGVRAGLPFILILAPFGTLFGVVAAESGLNLFEALVMSVLTIAGASQFTALQLLNEQVPTLIVILAALTVNLRLAMYSAALTPHLGQASPWMRASVAYCIVDQTSACSIAAYEENPDWTLRQRLAFFWGVATPIMPNWMVFTCVGALVGEAIPEEAALDFAIPITFIALVVPMMRTGAHRAAALAGIVASLMLTWLPYSLGIIVAGMIGMMVGAEVERRGDRA</sequence>
<keyword evidence="4" id="KW-1003">Cell membrane</keyword>
<keyword evidence="6 8" id="KW-1133">Transmembrane helix</keyword>
<protein>
    <submittedName>
        <fullName evidence="9">AzlC family ABC transporter permease</fullName>
    </submittedName>
</protein>
<feature type="transmembrane region" description="Helical" evidence="8">
    <location>
        <begin position="70"/>
        <end position="89"/>
    </location>
</feature>
<evidence type="ECO:0000256" key="8">
    <source>
        <dbReference type="SAM" id="Phobius"/>
    </source>
</evidence>
<comment type="similarity">
    <text evidence="2">Belongs to the AzlC family.</text>
</comment>
<feature type="transmembrane region" description="Helical" evidence="8">
    <location>
        <begin position="134"/>
        <end position="158"/>
    </location>
</feature>
<keyword evidence="10" id="KW-1185">Reference proteome</keyword>
<feature type="transmembrane region" description="Helical" evidence="8">
    <location>
        <begin position="40"/>
        <end position="63"/>
    </location>
</feature>
<evidence type="ECO:0000256" key="4">
    <source>
        <dbReference type="ARBA" id="ARBA00022475"/>
    </source>
</evidence>
<feature type="transmembrane region" description="Helical" evidence="8">
    <location>
        <begin position="12"/>
        <end position="34"/>
    </location>
</feature>
<keyword evidence="3" id="KW-0813">Transport</keyword>
<organism evidence="9 10">
    <name type="scientific">Roseovarius pelagicus</name>
    <dbReference type="NCBI Taxonomy" id="2980108"/>
    <lineage>
        <taxon>Bacteria</taxon>
        <taxon>Pseudomonadati</taxon>
        <taxon>Pseudomonadota</taxon>
        <taxon>Alphaproteobacteria</taxon>
        <taxon>Rhodobacterales</taxon>
        <taxon>Roseobacteraceae</taxon>
        <taxon>Roseovarius</taxon>
    </lineage>
</organism>
<accession>A0ABY6DH32</accession>
<feature type="transmembrane region" description="Helical" evidence="8">
    <location>
        <begin position="204"/>
        <end position="223"/>
    </location>
</feature>
<dbReference type="InterPro" id="IPR011606">
    <property type="entry name" value="Brnchd-chn_aa_trnsp_permease"/>
</dbReference>
<dbReference type="Proteomes" id="UP001064087">
    <property type="component" value="Chromosome"/>
</dbReference>
<reference evidence="9" key="1">
    <citation type="submission" date="2022-10" db="EMBL/GenBank/DDBJ databases">
        <title>Roseovarius pelagicus sp. nov., isolated from Arctic seawater.</title>
        <authorList>
            <person name="Hong Y.W."/>
            <person name="Hwang C.Y."/>
        </authorList>
    </citation>
    <scope>NUCLEOTIDE SEQUENCE</scope>
    <source>
        <strain evidence="9">HL-MP18</strain>
    </source>
</reference>
<evidence type="ECO:0000256" key="2">
    <source>
        <dbReference type="ARBA" id="ARBA00010735"/>
    </source>
</evidence>
<evidence type="ECO:0000256" key="6">
    <source>
        <dbReference type="ARBA" id="ARBA00022989"/>
    </source>
</evidence>
<evidence type="ECO:0000256" key="1">
    <source>
        <dbReference type="ARBA" id="ARBA00004651"/>
    </source>
</evidence>
<dbReference type="RefSeq" id="WP_165196638.1">
    <property type="nucleotide sequence ID" value="NZ_CP106738.1"/>
</dbReference>
<evidence type="ECO:0000256" key="3">
    <source>
        <dbReference type="ARBA" id="ARBA00022448"/>
    </source>
</evidence>
<evidence type="ECO:0000313" key="10">
    <source>
        <dbReference type="Proteomes" id="UP001064087"/>
    </source>
</evidence>
<gene>
    <name evidence="9" type="ORF">N7U68_07940</name>
</gene>
<feature type="transmembrane region" description="Helical" evidence="8">
    <location>
        <begin position="165"/>
        <end position="184"/>
    </location>
</feature>
<dbReference type="Pfam" id="PF03591">
    <property type="entry name" value="AzlC"/>
    <property type="match status" value="1"/>
</dbReference>